<evidence type="ECO:0000256" key="3">
    <source>
        <dbReference type="ARBA" id="ARBA00022833"/>
    </source>
</evidence>
<keyword evidence="3 5" id="KW-0862">Zinc</keyword>
<dbReference type="OrthoDB" id="2138378at2759"/>
<dbReference type="SUPFAM" id="SSF47676">
    <property type="entry name" value="Conserved domain common to transcription factors TFIIS, elongin A, CRSP70"/>
    <property type="match status" value="1"/>
</dbReference>
<comment type="caution">
    <text evidence="10">The sequence shown here is derived from an EMBL/GenBank/DDBJ whole genome shotgun (WGS) entry which is preliminary data.</text>
</comment>
<feature type="compositionally biased region" description="Basic and acidic residues" evidence="7">
    <location>
        <begin position="735"/>
        <end position="758"/>
    </location>
</feature>
<feature type="compositionally biased region" description="Pro residues" evidence="7">
    <location>
        <begin position="1218"/>
        <end position="1227"/>
    </location>
</feature>
<keyword evidence="2 5" id="KW-0863">Zinc-finger</keyword>
<dbReference type="GO" id="GO:0000785">
    <property type="term" value="C:chromatin"/>
    <property type="evidence" value="ECO:0007669"/>
    <property type="project" value="TreeGrafter"/>
</dbReference>
<protein>
    <recommendedName>
        <fullName evidence="12">Serine/threonine-protein phosphatase 1 regulatory subunit 10</fullName>
    </recommendedName>
</protein>
<dbReference type="InterPro" id="IPR000571">
    <property type="entry name" value="Znf_CCCH"/>
</dbReference>
<feature type="compositionally biased region" description="Basic residues" evidence="7">
    <location>
        <begin position="725"/>
        <end position="734"/>
    </location>
</feature>
<keyword evidence="11" id="KW-1185">Reference proteome</keyword>
<proteinExistence type="predicted"/>
<keyword evidence="4" id="KW-0539">Nucleus</keyword>
<feature type="compositionally biased region" description="Basic and acidic residues" evidence="7">
    <location>
        <begin position="492"/>
        <end position="521"/>
    </location>
</feature>
<evidence type="ECO:0000256" key="5">
    <source>
        <dbReference type="PROSITE-ProRule" id="PRU00723"/>
    </source>
</evidence>
<feature type="compositionally biased region" description="Low complexity" evidence="7">
    <location>
        <begin position="371"/>
        <end position="385"/>
    </location>
</feature>
<feature type="compositionally biased region" description="Low complexity" evidence="7">
    <location>
        <begin position="638"/>
        <end position="648"/>
    </location>
</feature>
<feature type="region of interest" description="Disordered" evidence="7">
    <location>
        <begin position="1158"/>
        <end position="1240"/>
    </location>
</feature>
<dbReference type="Proteomes" id="UP000639338">
    <property type="component" value="Unassembled WGS sequence"/>
</dbReference>
<dbReference type="InterPro" id="IPR036855">
    <property type="entry name" value="Znf_CCCH_sf"/>
</dbReference>
<dbReference type="GO" id="GO:0008270">
    <property type="term" value="F:zinc ion binding"/>
    <property type="evidence" value="ECO:0007669"/>
    <property type="project" value="UniProtKB-KW"/>
</dbReference>
<comment type="subcellular location">
    <subcellularLocation>
        <location evidence="4">Nucleus</location>
    </subcellularLocation>
</comment>
<feature type="zinc finger region" description="C3H1-type" evidence="5">
    <location>
        <begin position="1244"/>
        <end position="1272"/>
    </location>
</feature>
<dbReference type="InterPro" id="IPR035441">
    <property type="entry name" value="TFIIS/LEDGF_dom_sf"/>
</dbReference>
<feature type="compositionally biased region" description="Low complexity" evidence="7">
    <location>
        <begin position="479"/>
        <end position="491"/>
    </location>
</feature>
<evidence type="ECO:0000256" key="4">
    <source>
        <dbReference type="PROSITE-ProRule" id="PRU00649"/>
    </source>
</evidence>
<feature type="compositionally biased region" description="Low complexity" evidence="7">
    <location>
        <begin position="1158"/>
        <end position="1174"/>
    </location>
</feature>
<feature type="compositionally biased region" description="Low complexity" evidence="7">
    <location>
        <begin position="571"/>
        <end position="590"/>
    </location>
</feature>
<gene>
    <name evidence="10" type="ORF">HCN44_002597</name>
</gene>
<dbReference type="GO" id="GO:0008157">
    <property type="term" value="F:protein phosphatase 1 binding"/>
    <property type="evidence" value="ECO:0007669"/>
    <property type="project" value="TreeGrafter"/>
</dbReference>
<keyword evidence="1 5" id="KW-0479">Metal-binding</keyword>
<feature type="compositionally biased region" description="Basic and acidic residues" evidence="7">
    <location>
        <begin position="386"/>
        <end position="403"/>
    </location>
</feature>
<feature type="domain" description="C3H1-type" evidence="8">
    <location>
        <begin position="1244"/>
        <end position="1272"/>
    </location>
</feature>
<dbReference type="PANTHER" id="PTHR46557">
    <property type="entry name" value="SERINE/THREONINE-PROTEIN PHOSPHATASE 1 REGULATORY SUBUNIT 10-RELATED"/>
    <property type="match status" value="1"/>
</dbReference>
<keyword evidence="6" id="KW-0175">Coiled coil</keyword>
<feature type="compositionally biased region" description="Low complexity" evidence="7">
    <location>
        <begin position="404"/>
        <end position="417"/>
    </location>
</feature>
<name>A0A834Y2R1_APHGI</name>
<organism evidence="10 11">
    <name type="scientific">Aphidius gifuensis</name>
    <name type="common">Parasitoid wasp</name>
    <dbReference type="NCBI Taxonomy" id="684658"/>
    <lineage>
        <taxon>Eukaryota</taxon>
        <taxon>Metazoa</taxon>
        <taxon>Ecdysozoa</taxon>
        <taxon>Arthropoda</taxon>
        <taxon>Hexapoda</taxon>
        <taxon>Insecta</taxon>
        <taxon>Pterygota</taxon>
        <taxon>Neoptera</taxon>
        <taxon>Endopterygota</taxon>
        <taxon>Hymenoptera</taxon>
        <taxon>Apocrita</taxon>
        <taxon>Ichneumonoidea</taxon>
        <taxon>Braconidae</taxon>
        <taxon>Aphidiinae</taxon>
        <taxon>Aphidius</taxon>
    </lineage>
</organism>
<feature type="coiled-coil region" evidence="6">
    <location>
        <begin position="222"/>
        <end position="263"/>
    </location>
</feature>
<evidence type="ECO:0008006" key="12">
    <source>
        <dbReference type="Google" id="ProtNLM"/>
    </source>
</evidence>
<evidence type="ECO:0000313" key="11">
    <source>
        <dbReference type="Proteomes" id="UP000639338"/>
    </source>
</evidence>
<accession>A0A834Y2R1</accession>
<dbReference type="PROSITE" id="PS51319">
    <property type="entry name" value="TFIIS_N"/>
    <property type="match status" value="1"/>
</dbReference>
<dbReference type="SMART" id="SM00356">
    <property type="entry name" value="ZnF_C3H1"/>
    <property type="match status" value="1"/>
</dbReference>
<dbReference type="Gene3D" id="1.20.930.10">
    <property type="entry name" value="Conserved domain common to transcription factors TFIIS, elongin A, CRSP70"/>
    <property type="match status" value="1"/>
</dbReference>
<dbReference type="PROSITE" id="PS50103">
    <property type="entry name" value="ZF_C3H1"/>
    <property type="match status" value="1"/>
</dbReference>
<feature type="compositionally biased region" description="Basic and acidic residues" evidence="7">
    <location>
        <begin position="539"/>
        <end position="569"/>
    </location>
</feature>
<evidence type="ECO:0000256" key="6">
    <source>
        <dbReference type="SAM" id="Coils"/>
    </source>
</evidence>
<dbReference type="AlphaFoldDB" id="A0A834Y2R1"/>
<feature type="compositionally biased region" description="Gly residues" evidence="7">
    <location>
        <begin position="1175"/>
        <end position="1190"/>
    </location>
</feature>
<dbReference type="InterPro" id="IPR017923">
    <property type="entry name" value="TFIIS_N"/>
</dbReference>
<dbReference type="GO" id="GO:0072357">
    <property type="term" value="C:PTW/PP1 phosphatase complex"/>
    <property type="evidence" value="ECO:0007669"/>
    <property type="project" value="TreeGrafter"/>
</dbReference>
<evidence type="ECO:0000256" key="7">
    <source>
        <dbReference type="SAM" id="MobiDB-lite"/>
    </source>
</evidence>
<evidence type="ECO:0000259" key="8">
    <source>
        <dbReference type="PROSITE" id="PS50103"/>
    </source>
</evidence>
<dbReference type="GO" id="GO:0005634">
    <property type="term" value="C:nucleus"/>
    <property type="evidence" value="ECO:0007669"/>
    <property type="project" value="UniProtKB-SubCell"/>
</dbReference>
<evidence type="ECO:0000256" key="1">
    <source>
        <dbReference type="ARBA" id="ARBA00022723"/>
    </source>
</evidence>
<feature type="compositionally biased region" description="Acidic residues" evidence="7">
    <location>
        <begin position="784"/>
        <end position="804"/>
    </location>
</feature>
<sequence>MPRIDPLSLLKCLSVLLGPTGGIKSKDEVHRLANLMTKFSKKLVSKCIYIQILKTTNTELLSQFMTAGGWNLVHSWLSDGIVSKNWALLQELLELLLLCPVDIERLKSNNCPKLIKGLSKEAKDLTVRSSAGKLVDQWLKLVKSEVTPHPVTPNIKLNIDNETTKNQTITINDNNEQETNVMISKLDDDSDDNDNNINNDATVEMNDLELKNNCVELIDTNNINDEQDNNNDEEVVEEEEEEVEEVEKNLQEYQNADKQINVKPVQFKIINKTLPGQSQPTQISKQSFVVYPAAKNKQPVGPVYKIIIKDGKQLLKKVDTVPKNLKKVYNNDIDINNDNELCDTDVVDNENSFIVDNCEVKKITNINNIKSTTVDNTDNNNSDVNKSNDKENRDSRKKNDDKITTSSSSSTAGATTASDKKHSSQSSSSSKSKHSSSSSSRSSSSSHRSSSHRSSSSKSSSSSSSKSSRDRDRHHSSSSKHSSSSSSSSSRSKTDKDKEKDKDKDKDKDKKDQAEKDKATLEKIQGQSLSTKFGKIPKKKSDDDKNDTTLRKSSTDSRDSSKENKDNKKITSPSSSSSSSTTTTNSNSNSILEKKNISISIENRKNSTDQPRPKTVKTFNSKFRSTGLEEEVKPPPSKSSIKKPNIINDNKKLFQPKLSLKRPSPLRDTPISDKKIKLSLEPPTPTGEEKKGAIKLIAPKPKPMVLQESDMFMDALMTASTKGKEPRKRKRRTSLTKDDKNDTKKSDGTNEQGGKDDESPASPPPSEKSPLPVKPDFKFYQDTLETDEDKEEKEKSQDDDESQDDNDKNRTNSGDDDERSQTPTNDDDSSDKKHSPLSPDSEVRYVDGLRSVLVIQKRKGPKKLLKWNTELESIRYFELDETERVNVTKTFTDMKQMEKQGEREAFQMARKLSTEDTMEEKIKWRVLIPLDLPPALVDPGKDSKERDIQYAREKSILQALYFNRGMIPDSPAEPDEERHHVFKDPIIIPLDDLTGNKESEKDFSMLSWPEPKPKISIPPPSIIPQQQIITQNQQLHYQQFTQHNQMLPPNMQNGPMQQQIPPNIMSLNTINELNNTNTGIGGGGGWRTGDGKVVVPDVNIIGGGNNIPGQFVSGLDPLIMAPTIIPPPNLYHQQPPDNFNGFMGNDDNNFGHMQNNFQGPPGIFNNNNNNSNFRGGSGGNNNNGGGGGNGVMMANRGRGGNIPVWFRGGPPGTGGPGGLPPGGPGGPGPMRGVWNNGGRGNWRNNGKPVCRQFVKNGFCRVGDKCQYFHPGPNCPPF</sequence>
<dbReference type="SUPFAM" id="SSF90229">
    <property type="entry name" value="CCCH zinc finger"/>
    <property type="match status" value="1"/>
</dbReference>
<evidence type="ECO:0000313" key="10">
    <source>
        <dbReference type="EMBL" id="KAF7996951.1"/>
    </source>
</evidence>
<evidence type="ECO:0000256" key="2">
    <source>
        <dbReference type="ARBA" id="ARBA00022771"/>
    </source>
</evidence>
<dbReference type="PANTHER" id="PTHR46557:SF1">
    <property type="entry name" value="SERINE_THREONINE-PROTEIN PHOSPHATASE 1 REGULATORY SUBUNIT 10"/>
    <property type="match status" value="1"/>
</dbReference>
<feature type="domain" description="TFIIS N-terminal" evidence="9">
    <location>
        <begin position="71"/>
        <end position="145"/>
    </location>
</feature>
<reference evidence="10 11" key="1">
    <citation type="submission" date="2020-08" db="EMBL/GenBank/DDBJ databases">
        <title>Aphidius gifuensis genome sequencing and assembly.</title>
        <authorList>
            <person name="Du Z."/>
        </authorList>
    </citation>
    <scope>NUCLEOTIDE SEQUENCE [LARGE SCALE GENOMIC DNA]</scope>
    <source>
        <strain evidence="10">YNYX2018</strain>
        <tissue evidence="10">Adults</tissue>
    </source>
</reference>
<feature type="compositionally biased region" description="Basic and acidic residues" evidence="7">
    <location>
        <begin position="592"/>
        <end position="607"/>
    </location>
</feature>
<feature type="region of interest" description="Disordered" evidence="7">
    <location>
        <begin position="371"/>
        <end position="846"/>
    </location>
</feature>
<feature type="compositionally biased region" description="Low complexity" evidence="7">
    <location>
        <begin position="424"/>
        <end position="466"/>
    </location>
</feature>
<evidence type="ECO:0000259" key="9">
    <source>
        <dbReference type="PROSITE" id="PS51319"/>
    </source>
</evidence>
<dbReference type="EMBL" id="JACMRX010000001">
    <property type="protein sequence ID" value="KAF7996951.1"/>
    <property type="molecule type" value="Genomic_DNA"/>
</dbReference>